<keyword evidence="1" id="KW-0812">Transmembrane</keyword>
<evidence type="ECO:0000313" key="3">
    <source>
        <dbReference type="Proteomes" id="UP001150904"/>
    </source>
</evidence>
<reference evidence="2" key="1">
    <citation type="submission" date="2022-12" db="EMBL/GenBank/DDBJ databases">
        <authorList>
            <person name="Petersen C."/>
        </authorList>
    </citation>
    <scope>NUCLEOTIDE SEQUENCE</scope>
    <source>
        <strain evidence="2">IBT 15544</strain>
    </source>
</reference>
<feature type="transmembrane region" description="Helical" evidence="1">
    <location>
        <begin position="331"/>
        <end position="351"/>
    </location>
</feature>
<protein>
    <submittedName>
        <fullName evidence="2">Uncharacterized protein</fullName>
    </submittedName>
</protein>
<name>A0A9W9M640_9EURO</name>
<dbReference type="Proteomes" id="UP001150904">
    <property type="component" value="Unassembled WGS sequence"/>
</dbReference>
<keyword evidence="1" id="KW-1133">Transmembrane helix</keyword>
<keyword evidence="1" id="KW-0472">Membrane</keyword>
<evidence type="ECO:0000313" key="2">
    <source>
        <dbReference type="EMBL" id="KAJ5190119.1"/>
    </source>
</evidence>
<dbReference type="RefSeq" id="XP_058303059.1">
    <property type="nucleotide sequence ID" value="XM_058456160.1"/>
</dbReference>
<gene>
    <name evidence="2" type="ORF">N7498_009104</name>
</gene>
<sequence length="359" mass="40141">MDNDYHQRDDCDLYDLNPLIYYLTKDLETIEDGASVEIDLALDAIKQLYDQLDFLPPGSGERSVQAAALQDSETTEDFANVMRQINPAIRIHIPTTGLPAIFVDRSTSELETVATWLEKSILNGSRQHSGSMPRVCFVDEFVIEQLTWLVQQRLDWIADLLTSTFPSLKKKGLSVTADKLSRLIVLQSTDSIDPETIGPVASQVTKSYHGILLIPTTSLDHGIDLWNKVNNGMPSPAIYVFGGGKETWYLSQFINSEHCFVNCIPPRSFCMIAPSSSHDTFALPFRPDNFSRNKVILQDSNLNYQGSRHGYLNLKKISQPKGGRLSYFEQGLIVGLSVTAIAASTFAFTIFKGLKQVYY</sequence>
<dbReference type="GeneID" id="83183461"/>
<dbReference type="OrthoDB" id="5840532at2759"/>
<comment type="caution">
    <text evidence="2">The sequence shown here is derived from an EMBL/GenBank/DDBJ whole genome shotgun (WGS) entry which is preliminary data.</text>
</comment>
<dbReference type="AlphaFoldDB" id="A0A9W9M640"/>
<proteinExistence type="predicted"/>
<keyword evidence="3" id="KW-1185">Reference proteome</keyword>
<accession>A0A9W9M640</accession>
<evidence type="ECO:0000256" key="1">
    <source>
        <dbReference type="SAM" id="Phobius"/>
    </source>
</evidence>
<organism evidence="2 3">
    <name type="scientific">Penicillium cinerascens</name>
    <dbReference type="NCBI Taxonomy" id="70096"/>
    <lineage>
        <taxon>Eukaryota</taxon>
        <taxon>Fungi</taxon>
        <taxon>Dikarya</taxon>
        <taxon>Ascomycota</taxon>
        <taxon>Pezizomycotina</taxon>
        <taxon>Eurotiomycetes</taxon>
        <taxon>Eurotiomycetidae</taxon>
        <taxon>Eurotiales</taxon>
        <taxon>Aspergillaceae</taxon>
        <taxon>Penicillium</taxon>
    </lineage>
</organism>
<reference evidence="2" key="2">
    <citation type="journal article" date="2023" name="IMA Fungus">
        <title>Comparative genomic study of the Penicillium genus elucidates a diverse pangenome and 15 lateral gene transfer events.</title>
        <authorList>
            <person name="Petersen C."/>
            <person name="Sorensen T."/>
            <person name="Nielsen M.R."/>
            <person name="Sondergaard T.E."/>
            <person name="Sorensen J.L."/>
            <person name="Fitzpatrick D.A."/>
            <person name="Frisvad J.C."/>
            <person name="Nielsen K.L."/>
        </authorList>
    </citation>
    <scope>NUCLEOTIDE SEQUENCE</scope>
    <source>
        <strain evidence="2">IBT 15544</strain>
    </source>
</reference>
<dbReference type="EMBL" id="JAPQKR010000016">
    <property type="protein sequence ID" value="KAJ5190119.1"/>
    <property type="molecule type" value="Genomic_DNA"/>
</dbReference>